<keyword evidence="1" id="KW-0175">Coiled coil</keyword>
<name>A0A835I8I1_9MAGN</name>
<dbReference type="InterPro" id="IPR012340">
    <property type="entry name" value="NA-bd_OB-fold"/>
</dbReference>
<dbReference type="OrthoDB" id="1748150at2759"/>
<feature type="coiled-coil region" evidence="1">
    <location>
        <begin position="32"/>
        <end position="66"/>
    </location>
</feature>
<gene>
    <name evidence="2" type="ORF">IFM89_018274</name>
</gene>
<accession>A0A835I8I1</accession>
<dbReference type="EMBL" id="JADFTS010000003">
    <property type="protein sequence ID" value="KAF9614375.1"/>
    <property type="molecule type" value="Genomic_DNA"/>
</dbReference>
<evidence type="ECO:0000313" key="3">
    <source>
        <dbReference type="Proteomes" id="UP000631114"/>
    </source>
</evidence>
<reference evidence="2 3" key="1">
    <citation type="submission" date="2020-10" db="EMBL/GenBank/DDBJ databases">
        <title>The Coptis chinensis genome and diversification of protoberbering-type alkaloids.</title>
        <authorList>
            <person name="Wang B."/>
            <person name="Shu S."/>
            <person name="Song C."/>
            <person name="Liu Y."/>
        </authorList>
    </citation>
    <scope>NUCLEOTIDE SEQUENCE [LARGE SCALE GENOMIC DNA]</scope>
    <source>
        <strain evidence="2">HL-2020</strain>
        <tissue evidence="2">Leaf</tissue>
    </source>
</reference>
<protein>
    <submittedName>
        <fullName evidence="2">Uncharacterized protein</fullName>
    </submittedName>
</protein>
<proteinExistence type="predicted"/>
<comment type="caution">
    <text evidence="2">The sequence shown here is derived from an EMBL/GenBank/DDBJ whole genome shotgun (WGS) entry which is preliminary data.</text>
</comment>
<evidence type="ECO:0000256" key="1">
    <source>
        <dbReference type="SAM" id="Coils"/>
    </source>
</evidence>
<dbReference type="Gene3D" id="2.40.50.140">
    <property type="entry name" value="Nucleic acid-binding proteins"/>
    <property type="match status" value="1"/>
</dbReference>
<sequence length="112" mass="12827">MEQQQGGGGGQDAAAARCRTFVTYYRKKLLHHKELEAKTRTWREALRAAKKEYAKTEDDLKYLQSVGQIIGEVLRPLDNERVIVKASSGPRYVVGCRMLQDLSWLGLDEWDE</sequence>
<evidence type="ECO:0000313" key="2">
    <source>
        <dbReference type="EMBL" id="KAF9614375.1"/>
    </source>
</evidence>
<dbReference type="AlphaFoldDB" id="A0A835I8I1"/>
<feature type="non-terminal residue" evidence="2">
    <location>
        <position position="1"/>
    </location>
</feature>
<organism evidence="2 3">
    <name type="scientific">Coptis chinensis</name>
    <dbReference type="NCBI Taxonomy" id="261450"/>
    <lineage>
        <taxon>Eukaryota</taxon>
        <taxon>Viridiplantae</taxon>
        <taxon>Streptophyta</taxon>
        <taxon>Embryophyta</taxon>
        <taxon>Tracheophyta</taxon>
        <taxon>Spermatophyta</taxon>
        <taxon>Magnoliopsida</taxon>
        <taxon>Ranunculales</taxon>
        <taxon>Ranunculaceae</taxon>
        <taxon>Coptidoideae</taxon>
        <taxon>Coptis</taxon>
    </lineage>
</organism>
<dbReference type="Proteomes" id="UP000631114">
    <property type="component" value="Unassembled WGS sequence"/>
</dbReference>
<keyword evidence="3" id="KW-1185">Reference proteome</keyword>